<dbReference type="InterPro" id="IPR007838">
    <property type="entry name" value="Cell_div_ZapA-like"/>
</dbReference>
<comment type="function">
    <text evidence="7">Activator of cell division through the inhibition of FtsZ GTPase activity, therefore promoting FtsZ assembly into bundles of protofilaments necessary for the formation of the division Z ring. It is recruited early at mid-cell but it is not essential for cell division.</text>
</comment>
<dbReference type="GO" id="GO:0030428">
    <property type="term" value="C:cell septum"/>
    <property type="evidence" value="ECO:0007669"/>
    <property type="project" value="TreeGrafter"/>
</dbReference>
<comment type="subunit">
    <text evidence="8">Homodimer. Interacts with FtsZ.</text>
</comment>
<evidence type="ECO:0000256" key="6">
    <source>
        <dbReference type="ARBA" id="ARBA00023306"/>
    </source>
</evidence>
<evidence type="ECO:0000256" key="3">
    <source>
        <dbReference type="ARBA" id="ARBA00022490"/>
    </source>
</evidence>
<evidence type="ECO:0000256" key="7">
    <source>
        <dbReference type="ARBA" id="ARBA00024910"/>
    </source>
</evidence>
<dbReference type="PANTHER" id="PTHR34981:SF1">
    <property type="entry name" value="CELL DIVISION PROTEIN ZAPA"/>
    <property type="match status" value="1"/>
</dbReference>
<dbReference type="Proteomes" id="UP000186112">
    <property type="component" value="Unassembled WGS sequence"/>
</dbReference>
<sequence>MTERRKIDVKIDGRNFTMVGAGSQEYIEGLASYVDKIIKEVASKNDRLSQIMTATLAALHIADELRQNEKELNELKFKAKDPLDKYDDVCEELKKSKEEIETLNNMCQQYQRQITEYDKKREEIELILEQFKEDLETTKEEISQKDETIKTLQDKNFKNQLEIVDIKKELAEYLRILDEETSS</sequence>
<evidence type="ECO:0000256" key="8">
    <source>
        <dbReference type="ARBA" id="ARBA00026068"/>
    </source>
</evidence>
<proteinExistence type="predicted"/>
<comment type="subcellular location">
    <subcellularLocation>
        <location evidence="1">Cytoplasm</location>
    </subcellularLocation>
</comment>
<feature type="coiled-coil region" evidence="10">
    <location>
        <begin position="83"/>
        <end position="155"/>
    </location>
</feature>
<dbReference type="RefSeq" id="WP_075726072.1">
    <property type="nucleotide sequence ID" value="NZ_LTDM01000016.1"/>
</dbReference>
<name>A0A1U7M6K5_TISCR</name>
<dbReference type="GO" id="GO:0000917">
    <property type="term" value="P:division septum assembly"/>
    <property type="evidence" value="ECO:0007669"/>
    <property type="project" value="UniProtKB-KW"/>
</dbReference>
<accession>A0A1U7M6K5</accession>
<dbReference type="GO" id="GO:0032153">
    <property type="term" value="C:cell division site"/>
    <property type="evidence" value="ECO:0007669"/>
    <property type="project" value="TreeGrafter"/>
</dbReference>
<dbReference type="GO" id="GO:0005829">
    <property type="term" value="C:cytosol"/>
    <property type="evidence" value="ECO:0007669"/>
    <property type="project" value="TreeGrafter"/>
</dbReference>
<evidence type="ECO:0000256" key="10">
    <source>
        <dbReference type="SAM" id="Coils"/>
    </source>
</evidence>
<evidence type="ECO:0000313" key="11">
    <source>
        <dbReference type="EMBL" id="OLS02828.1"/>
    </source>
</evidence>
<dbReference type="EMBL" id="LTDM01000016">
    <property type="protein sequence ID" value="OLS02828.1"/>
    <property type="molecule type" value="Genomic_DNA"/>
</dbReference>
<evidence type="ECO:0000256" key="9">
    <source>
        <dbReference type="ARBA" id="ARBA00033158"/>
    </source>
</evidence>
<protein>
    <recommendedName>
        <fullName evidence="2">Cell division protein ZapA</fullName>
    </recommendedName>
    <alternativeName>
        <fullName evidence="9">Z ring-associated protein ZapA</fullName>
    </alternativeName>
</protein>
<evidence type="ECO:0000256" key="4">
    <source>
        <dbReference type="ARBA" id="ARBA00022618"/>
    </source>
</evidence>
<dbReference type="GO" id="GO:0043093">
    <property type="term" value="P:FtsZ-dependent cytokinesis"/>
    <property type="evidence" value="ECO:0007669"/>
    <property type="project" value="TreeGrafter"/>
</dbReference>
<dbReference type="PANTHER" id="PTHR34981">
    <property type="entry name" value="CELL DIVISION PROTEIN ZAPA"/>
    <property type="match status" value="1"/>
</dbReference>
<evidence type="ECO:0000256" key="1">
    <source>
        <dbReference type="ARBA" id="ARBA00004496"/>
    </source>
</evidence>
<keyword evidence="4 11" id="KW-0132">Cell division</keyword>
<dbReference type="Pfam" id="PF05164">
    <property type="entry name" value="ZapA"/>
    <property type="match status" value="1"/>
</dbReference>
<dbReference type="OrthoDB" id="1711036at2"/>
<evidence type="ECO:0000313" key="12">
    <source>
        <dbReference type="Proteomes" id="UP000186112"/>
    </source>
</evidence>
<dbReference type="AlphaFoldDB" id="A0A1U7M6K5"/>
<keyword evidence="6" id="KW-0131">Cell cycle</keyword>
<comment type="caution">
    <text evidence="11">The sequence shown here is derived from an EMBL/GenBank/DDBJ whole genome shotgun (WGS) entry which is preliminary data.</text>
</comment>
<keyword evidence="3" id="KW-0963">Cytoplasm</keyword>
<keyword evidence="12" id="KW-1185">Reference proteome</keyword>
<evidence type="ECO:0000256" key="2">
    <source>
        <dbReference type="ARBA" id="ARBA00015195"/>
    </source>
</evidence>
<gene>
    <name evidence="11" type="primary">zapA</name>
    <name evidence="11" type="ORF">TICRE_11780</name>
</gene>
<dbReference type="Gene3D" id="6.10.250.790">
    <property type="match status" value="1"/>
</dbReference>
<organism evidence="11 12">
    <name type="scientific">Tissierella creatinophila DSM 6911</name>
    <dbReference type="NCBI Taxonomy" id="1123403"/>
    <lineage>
        <taxon>Bacteria</taxon>
        <taxon>Bacillati</taxon>
        <taxon>Bacillota</taxon>
        <taxon>Tissierellia</taxon>
        <taxon>Tissierellales</taxon>
        <taxon>Tissierellaceae</taxon>
        <taxon>Tissierella</taxon>
    </lineage>
</organism>
<dbReference type="InterPro" id="IPR053712">
    <property type="entry name" value="Bac_CellDiv_Activator"/>
</dbReference>
<dbReference type="InterPro" id="IPR036192">
    <property type="entry name" value="Cell_div_ZapA-like_sf"/>
</dbReference>
<keyword evidence="10" id="KW-0175">Coiled coil</keyword>
<dbReference type="SUPFAM" id="SSF102829">
    <property type="entry name" value="Cell division protein ZapA-like"/>
    <property type="match status" value="1"/>
</dbReference>
<evidence type="ECO:0000256" key="5">
    <source>
        <dbReference type="ARBA" id="ARBA00023210"/>
    </source>
</evidence>
<dbReference type="GO" id="GO:0000921">
    <property type="term" value="P:septin ring assembly"/>
    <property type="evidence" value="ECO:0007669"/>
    <property type="project" value="TreeGrafter"/>
</dbReference>
<reference evidence="11 12" key="1">
    <citation type="submission" date="2016-02" db="EMBL/GenBank/DDBJ databases">
        <title>Genome sequence of Tissierella creatinophila DSM 6911.</title>
        <authorList>
            <person name="Poehlein A."/>
            <person name="Daniel R."/>
        </authorList>
    </citation>
    <scope>NUCLEOTIDE SEQUENCE [LARGE SCALE GENOMIC DNA]</scope>
    <source>
        <strain evidence="11 12">DSM 6911</strain>
    </source>
</reference>
<keyword evidence="5" id="KW-0717">Septation</keyword>